<organism evidence="3 4">
    <name type="scientific">Treponema putidum</name>
    <dbReference type="NCBI Taxonomy" id="221027"/>
    <lineage>
        <taxon>Bacteria</taxon>
        <taxon>Pseudomonadati</taxon>
        <taxon>Spirochaetota</taxon>
        <taxon>Spirochaetia</taxon>
        <taxon>Spirochaetales</taxon>
        <taxon>Treponemataceae</taxon>
        <taxon>Treponema</taxon>
    </lineage>
</organism>
<feature type="coiled-coil region" evidence="1">
    <location>
        <begin position="451"/>
        <end position="488"/>
    </location>
</feature>
<dbReference type="InterPro" id="IPR038729">
    <property type="entry name" value="Rad50/SbcC_AAA"/>
</dbReference>
<sequence length="1033" mass="118202">MKPEILKLTNIGPFRGTHTIDFSRMDSIFLVCGKTGAGKTTIFDAISYAFYSKPLGSRSQITRSLRSQFAPEEETAEVELIFTIGPAKYRIFRRLPFLRPGKKNETPEESALAQWDGKTWKDLSSTNKRDTDKKILNIINLNEKEFARIVLLPQGEFAAFLRENSSQKKETLEELFPISRYTKIMENLKEREKAESYKIKNTQDALEALGKEFDADTYPSKKESFEKEIELIKKNYNKISKKIEEKISEKEQAKVLKEKKEELITIKTRLENLNAHKEEIGLMEEAVEKARRASSLAGLADSVSKLKNNIAEYKTDIEKKIKDLNAVTQVLEGLKAQEKEISAEKENNTFLKQSLDRLKRAAEIHKEIEEKSYEKKGLSLQKKENTEKLAQTEKNIQELKDKVSEYLKIISELDNRKERAETSKQKLSYLKIAFEISSKKEKAATLYTTHKAAAEKNYNDLQLILKDIEIEKELFEKLKKEKKDLEINQKASALAVNLKEGEPCPVCGSVHHPAPAVENTGSIFSLDEKIQKCERSIEKFNHDRENLSNSLTARNKDADKYKEQLAELDRSFFNLNEEFKNYPFIFKEMPSEKAIEDLLPQAGKDAEKDSLLFKEAQTANTSKINLEQKLSSIQNQKESLTDALTNIKIKESELNTILHEKKKQYDDAFKFIPSDIQKENIDDTIESCNEMIFTSDRKISGYEERLKESNDRHTSIKAGLIQRQDQLAKWEKSLLEEEENLKDSFERKGFSSLKELLDSILSDEKIADFEETITKFKEEKITLEHSAAGLEKDIEGKTFIQPEKIEDEIIVLQKNLDEEQDRLTEVKSGLDKLKDLFERRQNLLSELKQRAEEARLITELSLSLNGSNKYKLKFDIWMLSAFLREIIIYANTRLERMSGGRYVLKLSKELSGNNLSGLDMEIYDAYTGGVRPTASLSGGETFMVSISLALGLADSIQTRSGGIRLDSMFIDEGFGSLDEASLENAISILDEVRGNRMVGIISHVSELKTRIPQKIEIEKTANGSAVKYQNYKS</sequence>
<feature type="coiled-coil region" evidence="1">
    <location>
        <begin position="530"/>
        <end position="578"/>
    </location>
</feature>
<dbReference type="GO" id="GO:0006302">
    <property type="term" value="P:double-strand break repair"/>
    <property type="evidence" value="ECO:0007669"/>
    <property type="project" value="InterPro"/>
</dbReference>
<feature type="domain" description="Rad50/SbcC-type AAA" evidence="2">
    <location>
        <begin position="6"/>
        <end position="244"/>
    </location>
</feature>
<dbReference type="SUPFAM" id="SSF52540">
    <property type="entry name" value="P-loop containing nucleoside triphosphate hydrolases"/>
    <property type="match status" value="2"/>
</dbReference>
<evidence type="ECO:0000313" key="3">
    <source>
        <dbReference type="EMBL" id="UTY34547.1"/>
    </source>
</evidence>
<evidence type="ECO:0000313" key="4">
    <source>
        <dbReference type="Proteomes" id="UP001058682"/>
    </source>
</evidence>
<dbReference type="GO" id="GO:0016887">
    <property type="term" value="F:ATP hydrolysis activity"/>
    <property type="evidence" value="ECO:0007669"/>
    <property type="project" value="InterPro"/>
</dbReference>
<dbReference type="InterPro" id="IPR027417">
    <property type="entry name" value="P-loop_NTPase"/>
</dbReference>
<dbReference type="EMBL" id="CP038804">
    <property type="protein sequence ID" value="UTY34547.1"/>
    <property type="molecule type" value="Genomic_DNA"/>
</dbReference>
<proteinExistence type="predicted"/>
<keyword evidence="1" id="KW-0175">Coiled coil</keyword>
<evidence type="ECO:0000259" key="2">
    <source>
        <dbReference type="Pfam" id="PF13476"/>
    </source>
</evidence>
<evidence type="ECO:0000256" key="1">
    <source>
        <dbReference type="SAM" id="Coils"/>
    </source>
</evidence>
<dbReference type="PANTHER" id="PTHR32114:SF2">
    <property type="entry name" value="ABC TRANSPORTER ABCH.3"/>
    <property type="match status" value="1"/>
</dbReference>
<name>A0AAE9SKS5_9SPIR</name>
<feature type="coiled-coil region" evidence="1">
    <location>
        <begin position="222"/>
        <end position="416"/>
    </location>
</feature>
<feature type="coiled-coil region" evidence="1">
    <location>
        <begin position="816"/>
        <end position="853"/>
    </location>
</feature>
<dbReference type="Gene3D" id="3.40.50.300">
    <property type="entry name" value="P-loop containing nucleotide triphosphate hydrolases"/>
    <property type="match status" value="2"/>
</dbReference>
<reference evidence="3" key="1">
    <citation type="submission" date="2019-04" db="EMBL/GenBank/DDBJ databases">
        <title>Whole genome sequencing of oral phylogroup 2 treponemes.</title>
        <authorList>
            <person name="Chan Y."/>
            <person name="Zeng H.H."/>
            <person name="Yu X.L."/>
            <person name="Leung W.K."/>
            <person name="Watt R.M."/>
        </authorList>
    </citation>
    <scope>NUCLEOTIDE SEQUENCE</scope>
    <source>
        <strain evidence="3">OMZ 835</strain>
    </source>
</reference>
<feature type="coiled-coil region" evidence="1">
    <location>
        <begin position="616"/>
        <end position="650"/>
    </location>
</feature>
<dbReference type="AlphaFoldDB" id="A0AAE9SKS5"/>
<accession>A0AAE9SKS5</accession>
<dbReference type="Pfam" id="PF13476">
    <property type="entry name" value="AAA_23"/>
    <property type="match status" value="1"/>
</dbReference>
<dbReference type="Pfam" id="PF13558">
    <property type="entry name" value="SbcC_Walker_B"/>
    <property type="match status" value="1"/>
</dbReference>
<dbReference type="Proteomes" id="UP001058682">
    <property type="component" value="Chromosome"/>
</dbReference>
<gene>
    <name evidence="3" type="ORF">E4N74_11425</name>
</gene>
<dbReference type="PANTHER" id="PTHR32114">
    <property type="entry name" value="ABC TRANSPORTER ABCH.3"/>
    <property type="match status" value="1"/>
</dbReference>
<protein>
    <submittedName>
        <fullName evidence="3">Nuclease SbcCD subunit C</fullName>
    </submittedName>
</protein>
<dbReference type="RefSeq" id="WP_255817740.1">
    <property type="nucleotide sequence ID" value="NZ_CP038804.1"/>
</dbReference>